<proteinExistence type="predicted"/>
<sequence length="260" mass="30294">MDLPDIVKERLIELEEDNNQLKADLKRQRDKCDVTEAMLLELEQEVQRLSDSQKENRFRCAKCPLVEQTIQSLKCELEEKSIDSSRMSREIENLSALLNAAREEIDELRRARTPISADQSFTNTSSDSSKLILLKEERDDAIYELETAKRQISALESEKKDYAEREEALVAEAQELRRHLKEAREQLSQNEAERMASLGNIGIANRGNSMFAEFAEERVKLETDMKSLYSKYLAVRRENCRLSNDSMRHELWLYDVVETR</sequence>
<dbReference type="EMBL" id="JAHQIW010001423">
    <property type="protein sequence ID" value="KAJ1352479.1"/>
    <property type="molecule type" value="Genomic_DNA"/>
</dbReference>
<name>A0AAD5QK44_PARTN</name>
<comment type="caution">
    <text evidence="2">The sequence shown here is derived from an EMBL/GenBank/DDBJ whole genome shotgun (WGS) entry which is preliminary data.</text>
</comment>
<organism evidence="2 3">
    <name type="scientific">Parelaphostrongylus tenuis</name>
    <name type="common">Meningeal worm</name>
    <dbReference type="NCBI Taxonomy" id="148309"/>
    <lineage>
        <taxon>Eukaryota</taxon>
        <taxon>Metazoa</taxon>
        <taxon>Ecdysozoa</taxon>
        <taxon>Nematoda</taxon>
        <taxon>Chromadorea</taxon>
        <taxon>Rhabditida</taxon>
        <taxon>Rhabditina</taxon>
        <taxon>Rhabditomorpha</taxon>
        <taxon>Strongyloidea</taxon>
        <taxon>Metastrongylidae</taxon>
        <taxon>Parelaphostrongylus</taxon>
    </lineage>
</organism>
<evidence type="ECO:0000256" key="1">
    <source>
        <dbReference type="SAM" id="Coils"/>
    </source>
</evidence>
<evidence type="ECO:0000313" key="3">
    <source>
        <dbReference type="Proteomes" id="UP001196413"/>
    </source>
</evidence>
<evidence type="ECO:0000313" key="2">
    <source>
        <dbReference type="EMBL" id="KAJ1352479.1"/>
    </source>
</evidence>
<protein>
    <submittedName>
        <fullName evidence="2">Uncharacterized protein</fullName>
    </submittedName>
</protein>
<reference evidence="2" key="1">
    <citation type="submission" date="2021-06" db="EMBL/GenBank/DDBJ databases">
        <title>Parelaphostrongylus tenuis whole genome reference sequence.</title>
        <authorList>
            <person name="Garwood T.J."/>
            <person name="Larsen P.A."/>
            <person name="Fountain-Jones N.M."/>
            <person name="Garbe J.R."/>
            <person name="Macchietto M.G."/>
            <person name="Kania S.A."/>
            <person name="Gerhold R.W."/>
            <person name="Richards J.E."/>
            <person name="Wolf T.M."/>
        </authorList>
    </citation>
    <scope>NUCLEOTIDE SEQUENCE</scope>
    <source>
        <strain evidence="2">MNPRO001-30</strain>
        <tissue evidence="2">Meninges</tissue>
    </source>
</reference>
<dbReference type="Proteomes" id="UP001196413">
    <property type="component" value="Unassembled WGS sequence"/>
</dbReference>
<keyword evidence="3" id="KW-1185">Reference proteome</keyword>
<gene>
    <name evidence="2" type="ORF">KIN20_008821</name>
</gene>
<keyword evidence="1" id="KW-0175">Coiled coil</keyword>
<feature type="coiled-coil region" evidence="1">
    <location>
        <begin position="11"/>
        <end position="52"/>
    </location>
</feature>
<feature type="coiled-coil region" evidence="1">
    <location>
        <begin position="84"/>
        <end position="193"/>
    </location>
</feature>
<accession>A0AAD5QK44</accession>
<dbReference type="AlphaFoldDB" id="A0AAD5QK44"/>